<dbReference type="AlphaFoldDB" id="Q236I5"/>
<dbReference type="EMBL" id="GG662749">
    <property type="protein sequence ID" value="EAR92515.1"/>
    <property type="molecule type" value="Genomic_DNA"/>
</dbReference>
<dbReference type="RefSeq" id="XP_001012760.1">
    <property type="nucleotide sequence ID" value="XM_001012760.3"/>
</dbReference>
<feature type="chain" id="PRO_5004201520" evidence="9">
    <location>
        <begin position="19"/>
        <end position="330"/>
    </location>
</feature>
<feature type="compositionally biased region" description="Low complexity" evidence="8">
    <location>
        <begin position="310"/>
        <end position="321"/>
    </location>
</feature>
<dbReference type="FunCoup" id="Q236I5">
    <property type="interactions" value="4"/>
</dbReference>
<evidence type="ECO:0000256" key="6">
    <source>
        <dbReference type="ARBA" id="ARBA00023157"/>
    </source>
</evidence>
<dbReference type="CDD" id="cd11010">
    <property type="entry name" value="S1-P1_nuclease"/>
    <property type="match status" value="1"/>
</dbReference>
<dbReference type="GO" id="GO:0003676">
    <property type="term" value="F:nucleic acid binding"/>
    <property type="evidence" value="ECO:0007669"/>
    <property type="project" value="InterPro"/>
</dbReference>
<gene>
    <name evidence="10" type="ORF">TTHERM_00088110</name>
</gene>
<keyword evidence="6" id="KW-1015">Disulfide bond</keyword>
<protein>
    <submittedName>
        <fullName evidence="10">p1/s1 nuclease</fullName>
    </submittedName>
</protein>
<comment type="similarity">
    <text evidence="1">Belongs to the nuclease type I family.</text>
</comment>
<evidence type="ECO:0000256" key="1">
    <source>
        <dbReference type="ARBA" id="ARBA00009547"/>
    </source>
</evidence>
<evidence type="ECO:0000256" key="4">
    <source>
        <dbReference type="ARBA" id="ARBA00022759"/>
    </source>
</evidence>
<dbReference type="eggNOG" id="ENOG502S7N4">
    <property type="taxonomic scope" value="Eukaryota"/>
</dbReference>
<organism evidence="10 11">
    <name type="scientific">Tetrahymena thermophila (strain SB210)</name>
    <dbReference type="NCBI Taxonomy" id="312017"/>
    <lineage>
        <taxon>Eukaryota</taxon>
        <taxon>Sar</taxon>
        <taxon>Alveolata</taxon>
        <taxon>Ciliophora</taxon>
        <taxon>Intramacronucleata</taxon>
        <taxon>Oligohymenophorea</taxon>
        <taxon>Hymenostomatida</taxon>
        <taxon>Tetrahymenina</taxon>
        <taxon>Tetrahymenidae</taxon>
        <taxon>Tetrahymena</taxon>
    </lineage>
</organism>
<dbReference type="PANTHER" id="PTHR33146:SF10">
    <property type="entry name" value="STRAND-SPECIFIC NUCLEASE, PUTATIVE-RELATED"/>
    <property type="match status" value="1"/>
</dbReference>
<dbReference type="GO" id="GO:0004519">
    <property type="term" value="F:endonuclease activity"/>
    <property type="evidence" value="ECO:0007669"/>
    <property type="project" value="UniProtKB-KW"/>
</dbReference>
<dbReference type="Gene3D" id="1.10.575.10">
    <property type="entry name" value="P1 Nuclease"/>
    <property type="match status" value="1"/>
</dbReference>
<dbReference type="InParanoid" id="Q236I5"/>
<keyword evidence="9" id="KW-0732">Signal</keyword>
<dbReference type="OMA" id="HYIDIPF"/>
<evidence type="ECO:0000256" key="9">
    <source>
        <dbReference type="SAM" id="SignalP"/>
    </source>
</evidence>
<dbReference type="InterPro" id="IPR008947">
    <property type="entry name" value="PLipase_C/P1_nuclease_dom_sf"/>
</dbReference>
<dbReference type="SUPFAM" id="SSF48537">
    <property type="entry name" value="Phospholipase C/P1 nuclease"/>
    <property type="match status" value="1"/>
</dbReference>
<reference evidence="11" key="1">
    <citation type="journal article" date="2006" name="PLoS Biol.">
        <title>Macronuclear genome sequence of the ciliate Tetrahymena thermophila, a model eukaryote.</title>
        <authorList>
            <person name="Eisen J.A."/>
            <person name="Coyne R.S."/>
            <person name="Wu M."/>
            <person name="Wu D."/>
            <person name="Thiagarajan M."/>
            <person name="Wortman J.R."/>
            <person name="Badger J.H."/>
            <person name="Ren Q."/>
            <person name="Amedeo P."/>
            <person name="Jones K.M."/>
            <person name="Tallon L.J."/>
            <person name="Delcher A.L."/>
            <person name="Salzberg S.L."/>
            <person name="Silva J.C."/>
            <person name="Haas B.J."/>
            <person name="Majoros W.H."/>
            <person name="Farzad M."/>
            <person name="Carlton J.M."/>
            <person name="Smith R.K. Jr."/>
            <person name="Garg J."/>
            <person name="Pearlman R.E."/>
            <person name="Karrer K.M."/>
            <person name="Sun L."/>
            <person name="Manning G."/>
            <person name="Elde N.C."/>
            <person name="Turkewitz A.P."/>
            <person name="Asai D.J."/>
            <person name="Wilkes D.E."/>
            <person name="Wang Y."/>
            <person name="Cai H."/>
            <person name="Collins K."/>
            <person name="Stewart B.A."/>
            <person name="Lee S.R."/>
            <person name="Wilamowska K."/>
            <person name="Weinberg Z."/>
            <person name="Ruzzo W.L."/>
            <person name="Wloga D."/>
            <person name="Gaertig J."/>
            <person name="Frankel J."/>
            <person name="Tsao C.-C."/>
            <person name="Gorovsky M.A."/>
            <person name="Keeling P.J."/>
            <person name="Waller R.F."/>
            <person name="Patron N.J."/>
            <person name="Cherry J.M."/>
            <person name="Stover N.A."/>
            <person name="Krieger C.J."/>
            <person name="del Toro C."/>
            <person name="Ryder H.F."/>
            <person name="Williamson S.C."/>
            <person name="Barbeau R.A."/>
            <person name="Hamilton E.P."/>
            <person name="Orias E."/>
        </authorList>
    </citation>
    <scope>NUCLEOTIDE SEQUENCE [LARGE SCALE GENOMIC DNA]</scope>
    <source>
        <strain evidence="11">SB210</strain>
    </source>
</reference>
<dbReference type="GO" id="GO:0016788">
    <property type="term" value="F:hydrolase activity, acting on ester bonds"/>
    <property type="evidence" value="ECO:0007669"/>
    <property type="project" value="InterPro"/>
</dbReference>
<keyword evidence="4" id="KW-0255">Endonuclease</keyword>
<dbReference type="OrthoDB" id="441446at2759"/>
<proteinExistence type="inferred from homology"/>
<keyword evidence="2" id="KW-0540">Nuclease</keyword>
<dbReference type="GeneID" id="7841713"/>
<dbReference type="KEGG" id="tet:TTHERM_00088110"/>
<feature type="region of interest" description="Disordered" evidence="8">
    <location>
        <begin position="301"/>
        <end position="330"/>
    </location>
</feature>
<keyword evidence="11" id="KW-1185">Reference proteome</keyword>
<keyword evidence="7" id="KW-0325">Glycoprotein</keyword>
<keyword evidence="5" id="KW-0378">Hydrolase</keyword>
<evidence type="ECO:0000313" key="11">
    <source>
        <dbReference type="Proteomes" id="UP000009168"/>
    </source>
</evidence>
<evidence type="ECO:0000313" key="10">
    <source>
        <dbReference type="EMBL" id="EAR92515.1"/>
    </source>
</evidence>
<dbReference type="PANTHER" id="PTHR33146">
    <property type="entry name" value="ENDONUCLEASE 4"/>
    <property type="match status" value="1"/>
</dbReference>
<dbReference type="InterPro" id="IPR003154">
    <property type="entry name" value="S1/P1nuclease"/>
</dbReference>
<name>Q236I5_TETTS</name>
<sequence length="330" mass="37714">MKTQSIFAVLLIVSSVFGWWDGGHMITVEVAKQEILARDPALYLKIEKYVTILNPLCDARSQTFVQAASWADDIKDPAMNFWDKWHFFNKPINEEGLYVVLDQDSLNNNSINALKRCIQELQKNNTTPINNPDNISVQQAIMMRYLIHIVGDMHQPLHNTNLFNYTFSTNQGDLGGNKENVILLNGTSMVLHYYFDSGALRLADFSRPLSQEQEQQVTDFAASFRAQYPRSFFNERVNITLPEMWAQESYEIAVRDIYPYLKLTNKVTPEWDNLQYEMIKQQIALGGYRLADLLTSVFNPPVPPTPVQDSNNSTSTNSTSSISLLRKSNI</sequence>
<dbReference type="STRING" id="312017.Q236I5"/>
<evidence type="ECO:0000256" key="2">
    <source>
        <dbReference type="ARBA" id="ARBA00022722"/>
    </source>
</evidence>
<accession>Q236I5</accession>
<dbReference type="GO" id="GO:0046872">
    <property type="term" value="F:metal ion binding"/>
    <property type="evidence" value="ECO:0007669"/>
    <property type="project" value="UniProtKB-KW"/>
</dbReference>
<feature type="signal peptide" evidence="9">
    <location>
        <begin position="1"/>
        <end position="18"/>
    </location>
</feature>
<dbReference type="Proteomes" id="UP000009168">
    <property type="component" value="Unassembled WGS sequence"/>
</dbReference>
<keyword evidence="3" id="KW-0479">Metal-binding</keyword>
<evidence type="ECO:0000256" key="5">
    <source>
        <dbReference type="ARBA" id="ARBA00022801"/>
    </source>
</evidence>
<dbReference type="GO" id="GO:0006308">
    <property type="term" value="P:DNA catabolic process"/>
    <property type="evidence" value="ECO:0007669"/>
    <property type="project" value="InterPro"/>
</dbReference>
<dbReference type="Pfam" id="PF02265">
    <property type="entry name" value="S1-P1_nuclease"/>
    <property type="match status" value="1"/>
</dbReference>
<evidence type="ECO:0000256" key="8">
    <source>
        <dbReference type="SAM" id="MobiDB-lite"/>
    </source>
</evidence>
<evidence type="ECO:0000256" key="3">
    <source>
        <dbReference type="ARBA" id="ARBA00022723"/>
    </source>
</evidence>
<evidence type="ECO:0000256" key="7">
    <source>
        <dbReference type="ARBA" id="ARBA00023180"/>
    </source>
</evidence>
<dbReference type="HOGENOM" id="CLU_044365_1_1_1"/>